<dbReference type="Pfam" id="PF00561">
    <property type="entry name" value="Abhydrolase_1"/>
    <property type="match status" value="1"/>
</dbReference>
<dbReference type="Proteomes" id="UP000070444">
    <property type="component" value="Unassembled WGS sequence"/>
</dbReference>
<keyword evidence="1" id="KW-0472">Membrane</keyword>
<keyword evidence="3" id="KW-0378">Hydrolase</keyword>
<evidence type="ECO:0000313" key="3">
    <source>
        <dbReference type="EMBL" id="KXN73473.1"/>
    </source>
</evidence>
<sequence length="357" mass="40902">MLKIVLRVFFITLGIYIIFIIALHTRRFQREVLFTNSIDYPRSSTLKNPTYHGFPDKQVKNFYIENELGNKLGAWQVIPTDSYWREINNERKSFDDKFYNSFLTNSSITTVIYLHGKFGNRAVPVRVFNYQKLATINNFNVITVDYTGFGDSKGIPTEKNIVDDSKAVWDWLIKKGTSPERIIIMGHSLGSGIATKLAEKLQNENVKPKALVLKGPFTSLKKALFDHKLFGTFSFMGPIGHIPQLKEYLGNVLKYEFDSLSIIDKLRLPILILHGEDDGVFPISHGEDLFRAGSNSTTCKKVSQMPQGALQSVEILSTECQNHFIQFARFNHISHSNFHRFDSVFKVIQKFFDKTNN</sequence>
<dbReference type="PANTHER" id="PTHR12277">
    <property type="entry name" value="ALPHA/BETA HYDROLASE DOMAIN-CONTAINING PROTEIN"/>
    <property type="match status" value="1"/>
</dbReference>
<dbReference type="InterPro" id="IPR029058">
    <property type="entry name" value="AB_hydrolase_fold"/>
</dbReference>
<dbReference type="SUPFAM" id="SSF53474">
    <property type="entry name" value="alpha/beta-Hydrolases"/>
    <property type="match status" value="1"/>
</dbReference>
<dbReference type="AlphaFoldDB" id="A0A137PEQ3"/>
<dbReference type="GO" id="GO:0006660">
    <property type="term" value="P:phosphatidylserine catabolic process"/>
    <property type="evidence" value="ECO:0007669"/>
    <property type="project" value="TreeGrafter"/>
</dbReference>
<dbReference type="EMBL" id="KQ964436">
    <property type="protein sequence ID" value="KXN73473.1"/>
    <property type="molecule type" value="Genomic_DNA"/>
</dbReference>
<feature type="transmembrane region" description="Helical" evidence="1">
    <location>
        <begin position="6"/>
        <end position="23"/>
    </location>
</feature>
<dbReference type="OrthoDB" id="446723at2759"/>
<dbReference type="GO" id="GO:0052651">
    <property type="term" value="P:monoacylglycerol catabolic process"/>
    <property type="evidence" value="ECO:0007669"/>
    <property type="project" value="TreeGrafter"/>
</dbReference>
<dbReference type="GO" id="GO:0005789">
    <property type="term" value="C:endoplasmic reticulum membrane"/>
    <property type="evidence" value="ECO:0007669"/>
    <property type="project" value="TreeGrafter"/>
</dbReference>
<dbReference type="GO" id="GO:0004622">
    <property type="term" value="F:phosphatidylcholine lysophospholipase activity"/>
    <property type="evidence" value="ECO:0007669"/>
    <property type="project" value="TreeGrafter"/>
</dbReference>
<dbReference type="Gene3D" id="3.40.50.1820">
    <property type="entry name" value="alpha/beta hydrolase"/>
    <property type="match status" value="1"/>
</dbReference>
<keyword evidence="1" id="KW-0812">Transmembrane</keyword>
<dbReference type="PANTHER" id="PTHR12277:SF194">
    <property type="entry name" value="FI04476P"/>
    <property type="match status" value="1"/>
</dbReference>
<keyword evidence="1" id="KW-1133">Transmembrane helix</keyword>
<gene>
    <name evidence="3" type="ORF">CONCODRAFT_3574</name>
</gene>
<feature type="domain" description="AB hydrolase-1" evidence="2">
    <location>
        <begin position="110"/>
        <end position="216"/>
    </location>
</feature>
<dbReference type="STRING" id="796925.A0A137PEQ3"/>
<protein>
    <submittedName>
        <fullName evidence="3">Alpha/beta-hydrolase</fullName>
    </submittedName>
</protein>
<accession>A0A137PEQ3</accession>
<dbReference type="OMA" id="WFKDLNV"/>
<proteinExistence type="predicted"/>
<evidence type="ECO:0000259" key="2">
    <source>
        <dbReference type="Pfam" id="PF00561"/>
    </source>
</evidence>
<organism evidence="3 4">
    <name type="scientific">Conidiobolus coronatus (strain ATCC 28846 / CBS 209.66 / NRRL 28638)</name>
    <name type="common">Delacroixia coronata</name>
    <dbReference type="NCBI Taxonomy" id="796925"/>
    <lineage>
        <taxon>Eukaryota</taxon>
        <taxon>Fungi</taxon>
        <taxon>Fungi incertae sedis</taxon>
        <taxon>Zoopagomycota</taxon>
        <taxon>Entomophthoromycotina</taxon>
        <taxon>Entomophthoromycetes</taxon>
        <taxon>Entomophthorales</taxon>
        <taxon>Ancylistaceae</taxon>
        <taxon>Conidiobolus</taxon>
    </lineage>
</organism>
<dbReference type="GO" id="GO:0047372">
    <property type="term" value="F:monoacylglycerol lipase activity"/>
    <property type="evidence" value="ECO:0007669"/>
    <property type="project" value="TreeGrafter"/>
</dbReference>
<dbReference type="InterPro" id="IPR000073">
    <property type="entry name" value="AB_hydrolase_1"/>
</dbReference>
<evidence type="ECO:0000313" key="4">
    <source>
        <dbReference type="Proteomes" id="UP000070444"/>
    </source>
</evidence>
<reference evidence="3 4" key="1">
    <citation type="journal article" date="2015" name="Genome Biol. Evol.">
        <title>Phylogenomic analyses indicate that early fungi evolved digesting cell walls of algal ancestors of land plants.</title>
        <authorList>
            <person name="Chang Y."/>
            <person name="Wang S."/>
            <person name="Sekimoto S."/>
            <person name="Aerts A.L."/>
            <person name="Choi C."/>
            <person name="Clum A."/>
            <person name="LaButti K.M."/>
            <person name="Lindquist E.A."/>
            <person name="Yee Ngan C."/>
            <person name="Ohm R.A."/>
            <person name="Salamov A.A."/>
            <person name="Grigoriev I.V."/>
            <person name="Spatafora J.W."/>
            <person name="Berbee M.L."/>
        </authorList>
    </citation>
    <scope>NUCLEOTIDE SEQUENCE [LARGE SCALE GENOMIC DNA]</scope>
    <source>
        <strain evidence="3 4">NRRL 28638</strain>
    </source>
</reference>
<name>A0A137PEQ3_CONC2</name>
<keyword evidence="4" id="KW-1185">Reference proteome</keyword>
<evidence type="ECO:0000256" key="1">
    <source>
        <dbReference type="SAM" id="Phobius"/>
    </source>
</evidence>